<keyword evidence="1" id="KW-0812">Transmembrane</keyword>
<evidence type="ECO:0000256" key="1">
    <source>
        <dbReference type="SAM" id="Phobius"/>
    </source>
</evidence>
<protein>
    <submittedName>
        <fullName evidence="2">Uncharacterized protein</fullName>
    </submittedName>
</protein>
<evidence type="ECO:0000313" key="3">
    <source>
        <dbReference type="Proteomes" id="UP000270581"/>
    </source>
</evidence>
<keyword evidence="1" id="KW-1133">Transmembrane helix</keyword>
<feature type="transmembrane region" description="Helical" evidence="1">
    <location>
        <begin position="19"/>
        <end position="38"/>
    </location>
</feature>
<keyword evidence="1" id="KW-0472">Membrane</keyword>
<dbReference type="AlphaFoldDB" id="A0AAJ4R843"/>
<name>A0AAJ4R843_9EURY</name>
<accession>A0AAJ4R843</accession>
<keyword evidence="3" id="KW-1185">Reference proteome</keyword>
<evidence type="ECO:0000313" key="2">
    <source>
        <dbReference type="EMBL" id="RNJ26431.1"/>
    </source>
</evidence>
<dbReference type="RefSeq" id="WP_075936432.1">
    <property type="nucleotide sequence ID" value="NZ_BDJH01000002.1"/>
</dbReference>
<dbReference type="Proteomes" id="UP000270581">
    <property type="component" value="Unassembled WGS sequence"/>
</dbReference>
<organism evidence="2 3">
    <name type="scientific">Halosegnis longus</name>
    <dbReference type="NCBI Taxonomy" id="2216012"/>
    <lineage>
        <taxon>Archaea</taxon>
        <taxon>Methanobacteriati</taxon>
        <taxon>Methanobacteriota</taxon>
        <taxon>Stenosarchaea group</taxon>
        <taxon>Halobacteria</taxon>
        <taxon>Halobacteriales</taxon>
        <taxon>Natronomonadaceae</taxon>
        <taxon>Halosegnis</taxon>
    </lineage>
</organism>
<dbReference type="EMBL" id="RJJC01000001">
    <property type="protein sequence ID" value="RNJ26431.1"/>
    <property type="molecule type" value="Genomic_DNA"/>
</dbReference>
<reference evidence="2 3" key="1">
    <citation type="submission" date="2018-11" db="EMBL/GenBank/DDBJ databases">
        <title>Genome sequences of Natronomonas sp. CBA1133.</title>
        <authorList>
            <person name="Roh S.W."/>
            <person name="Cha I.-T."/>
        </authorList>
    </citation>
    <scope>NUCLEOTIDE SEQUENCE [LARGE SCALE GENOMIC DNA]</scope>
    <source>
        <strain evidence="2 3">CBA1133</strain>
    </source>
</reference>
<sequence>MAEVYALAWAGLKWSYDEYGVKGAAAFLVAGLLAYYLVMERFRETFEDVDVDTDAVAKALPDDVTDAA</sequence>
<proteinExistence type="predicted"/>
<gene>
    <name evidence="2" type="ORF">Nmn1133_06955</name>
</gene>
<comment type="caution">
    <text evidence="2">The sequence shown here is derived from an EMBL/GenBank/DDBJ whole genome shotgun (WGS) entry which is preliminary data.</text>
</comment>